<dbReference type="InterPro" id="IPR039840">
    <property type="entry name" value="NAA80"/>
</dbReference>
<dbReference type="GO" id="GO:1905502">
    <property type="term" value="F:acetyl-CoA binding"/>
    <property type="evidence" value="ECO:0007669"/>
    <property type="project" value="TreeGrafter"/>
</dbReference>
<feature type="domain" description="N-acetyltransferase" evidence="1">
    <location>
        <begin position="1"/>
        <end position="153"/>
    </location>
</feature>
<proteinExistence type="predicted"/>
<dbReference type="CDD" id="cd04301">
    <property type="entry name" value="NAT_SF"/>
    <property type="match status" value="1"/>
</dbReference>
<sequence length="153" mass="16953">MDIRYLVDCKDAISLIARWLFDEWGRFLPGSSFEGGVARLHERLHCDQLPLTLVAMEAGAAIGTVSLIPCDMETRPDLSPSLASLYVAPDHRRCGIGSALIEAAVREAKRVGIDSLFLFTDSSQALYAKHGWQTVESCLYRNRAVVIMRKSVV</sequence>
<dbReference type="SUPFAM" id="SSF55729">
    <property type="entry name" value="Acyl-CoA N-acyltransferases (Nat)"/>
    <property type="match status" value="1"/>
</dbReference>
<dbReference type="PANTHER" id="PTHR13538">
    <property type="entry name" value="N-ACETYLTRANSFERASE 6"/>
    <property type="match status" value="1"/>
</dbReference>
<dbReference type="Proteomes" id="UP000199032">
    <property type="component" value="Unassembled WGS sequence"/>
</dbReference>
<protein>
    <submittedName>
        <fullName evidence="2">Putative Acetyltransferase, N-acetylglutamate synthase</fullName>
    </submittedName>
</protein>
<dbReference type="RefSeq" id="WP_090749524.1">
    <property type="nucleotide sequence ID" value="NZ_CZQA01000009.1"/>
</dbReference>
<dbReference type="OrthoDB" id="7678938at2"/>
<dbReference type="InterPro" id="IPR000182">
    <property type="entry name" value="GNAT_dom"/>
</dbReference>
<dbReference type="AlphaFoldDB" id="A0A0S4LK83"/>
<dbReference type="STRING" id="1742972.COMA1_30363"/>
<keyword evidence="3" id="KW-1185">Reference proteome</keyword>
<dbReference type="PANTHER" id="PTHR13538:SF4">
    <property type="entry name" value="N-ALPHA-ACETYLTRANSFERASE 80"/>
    <property type="match status" value="1"/>
</dbReference>
<reference evidence="2 3" key="1">
    <citation type="submission" date="2015-10" db="EMBL/GenBank/DDBJ databases">
        <authorList>
            <person name="Gilbert D.G."/>
        </authorList>
    </citation>
    <scope>NUCLEOTIDE SEQUENCE [LARGE SCALE GENOMIC DNA]</scope>
    <source>
        <strain evidence="2">COMA1</strain>
    </source>
</reference>
<dbReference type="InterPro" id="IPR016181">
    <property type="entry name" value="Acyl_CoA_acyltransferase"/>
</dbReference>
<accession>A0A0S4LK83</accession>
<dbReference type="EMBL" id="CZQA01000009">
    <property type="protein sequence ID" value="CUS37008.1"/>
    <property type="molecule type" value="Genomic_DNA"/>
</dbReference>
<keyword evidence="2" id="KW-0808">Transferase</keyword>
<dbReference type="GO" id="GO:0005737">
    <property type="term" value="C:cytoplasm"/>
    <property type="evidence" value="ECO:0007669"/>
    <property type="project" value="TreeGrafter"/>
</dbReference>
<gene>
    <name evidence="2" type="ORF">COMA1_30363</name>
</gene>
<evidence type="ECO:0000259" key="1">
    <source>
        <dbReference type="PROSITE" id="PS51186"/>
    </source>
</evidence>
<dbReference type="Gene3D" id="3.40.630.30">
    <property type="match status" value="1"/>
</dbReference>
<dbReference type="Pfam" id="PF13508">
    <property type="entry name" value="Acetyltransf_7"/>
    <property type="match status" value="1"/>
</dbReference>
<organism evidence="2 3">
    <name type="scientific">Candidatus Nitrospira nitrosa</name>
    <dbReference type="NCBI Taxonomy" id="1742972"/>
    <lineage>
        <taxon>Bacteria</taxon>
        <taxon>Pseudomonadati</taxon>
        <taxon>Nitrospirota</taxon>
        <taxon>Nitrospiria</taxon>
        <taxon>Nitrospirales</taxon>
        <taxon>Nitrospiraceae</taxon>
        <taxon>Nitrospira</taxon>
    </lineage>
</organism>
<evidence type="ECO:0000313" key="2">
    <source>
        <dbReference type="EMBL" id="CUS37008.1"/>
    </source>
</evidence>
<name>A0A0S4LK83_9BACT</name>
<dbReference type="GO" id="GO:0008080">
    <property type="term" value="F:N-acetyltransferase activity"/>
    <property type="evidence" value="ECO:0007669"/>
    <property type="project" value="InterPro"/>
</dbReference>
<dbReference type="PROSITE" id="PS51186">
    <property type="entry name" value="GNAT"/>
    <property type="match status" value="1"/>
</dbReference>
<evidence type="ECO:0000313" key="3">
    <source>
        <dbReference type="Proteomes" id="UP000199032"/>
    </source>
</evidence>